<comment type="pathway">
    <text evidence="1">Cell wall biogenesis; peptidoglycan recycling.</text>
</comment>
<dbReference type="PANTHER" id="PTHR30605">
    <property type="entry name" value="ANHYDRO-N-ACETYLMURAMIC ACID KINASE"/>
    <property type="match status" value="1"/>
</dbReference>
<dbReference type="GO" id="GO:0016301">
    <property type="term" value="F:kinase activity"/>
    <property type="evidence" value="ECO:0007669"/>
    <property type="project" value="UniProtKB-KW"/>
</dbReference>
<dbReference type="Proteomes" id="UP000280726">
    <property type="component" value="Unassembled WGS sequence"/>
</dbReference>
<dbReference type="EMBL" id="RKRA01000001">
    <property type="protein sequence ID" value="RPF27731.1"/>
    <property type="molecule type" value="Genomic_DNA"/>
</dbReference>
<organism evidence="2 3">
    <name type="scientific">Georgenia muralis</name>
    <dbReference type="NCBI Taxonomy" id="154117"/>
    <lineage>
        <taxon>Bacteria</taxon>
        <taxon>Bacillati</taxon>
        <taxon>Actinomycetota</taxon>
        <taxon>Actinomycetes</taxon>
        <taxon>Micrococcales</taxon>
        <taxon>Bogoriellaceae</taxon>
        <taxon>Georgenia</taxon>
    </lineage>
</organism>
<dbReference type="Pfam" id="PF03702">
    <property type="entry name" value="AnmK"/>
    <property type="match status" value="1"/>
</dbReference>
<dbReference type="HAMAP" id="MF_01270">
    <property type="entry name" value="AnhMurNAc_kinase"/>
    <property type="match status" value="1"/>
</dbReference>
<dbReference type="OrthoDB" id="9763949at2"/>
<comment type="function">
    <text evidence="1">Catalyzes the specific phosphorylation of 1,6-anhydro-N-acetylmuramic acid (anhMurNAc) with the simultaneous cleavage of the 1,6-anhydro ring, generating MurNAc-6-P. Is required for the utilization of anhMurNAc either imported from the medium or derived from its own cell wall murein, and thus plays a role in cell wall recycling.</text>
</comment>
<dbReference type="Gene3D" id="3.30.420.40">
    <property type="match status" value="2"/>
</dbReference>
<name>A0A3N5A7R0_9MICO</name>
<dbReference type="UniPathway" id="UPA00544"/>
<dbReference type="UniPathway" id="UPA00343"/>
<sequence>MRVLALSSGTSVDAIDVALADLTDAEGTLIMRPLGHAEVPWPEELRKRIVAALPPALPGAGEWCALDTLVGQAFGDAAAAASESLGPAELVVSHGQTLFHWVRDGRARGTLQVGAPAWIHARCGLPVVHDLRTADIAAGGHGAPLVSLLDQLWLGGTATAALNVGGIANVTLLGGADVVTGDTGPGNCLIDAAARAFDGRPYDAGGELAATGTVDRRALDLLLTDPFYAQPLPRSTGREHFHAGYVAERLAALPDSPTGPDLLATLTELTARTIAAQVRGVARVVVSGGGAHNRVLMSRLRELLPGVVTATSLGLDGDAKEAYLFAVLGYLAVRGLPGTAPRRLDRPDGPRCTGAARPVVLGSLTPPAPAPCEPATVPVSRLQILEEQP</sequence>
<keyword evidence="1" id="KW-0119">Carbohydrate metabolism</keyword>
<keyword evidence="3" id="KW-1185">Reference proteome</keyword>
<dbReference type="InterPro" id="IPR043129">
    <property type="entry name" value="ATPase_NBD"/>
</dbReference>
<dbReference type="SUPFAM" id="SSF53067">
    <property type="entry name" value="Actin-like ATPase domain"/>
    <property type="match status" value="1"/>
</dbReference>
<comment type="catalytic activity">
    <reaction evidence="1">
        <text>1,6-anhydro-N-acetyl-beta-muramate + ATP + H2O = N-acetyl-D-muramate 6-phosphate + ADP + H(+)</text>
        <dbReference type="Rhea" id="RHEA:24952"/>
        <dbReference type="ChEBI" id="CHEBI:15377"/>
        <dbReference type="ChEBI" id="CHEBI:15378"/>
        <dbReference type="ChEBI" id="CHEBI:30616"/>
        <dbReference type="ChEBI" id="CHEBI:58690"/>
        <dbReference type="ChEBI" id="CHEBI:58722"/>
        <dbReference type="ChEBI" id="CHEBI:456216"/>
        <dbReference type="EC" id="2.7.1.170"/>
    </reaction>
</comment>
<reference evidence="2 3" key="1">
    <citation type="submission" date="2018-11" db="EMBL/GenBank/DDBJ databases">
        <title>Sequencing the genomes of 1000 actinobacteria strains.</title>
        <authorList>
            <person name="Klenk H.-P."/>
        </authorList>
    </citation>
    <scope>NUCLEOTIDE SEQUENCE [LARGE SCALE GENOMIC DNA]</scope>
    <source>
        <strain evidence="2 3">DSM 14418</strain>
    </source>
</reference>
<dbReference type="GO" id="GO:0016773">
    <property type="term" value="F:phosphotransferase activity, alcohol group as acceptor"/>
    <property type="evidence" value="ECO:0007669"/>
    <property type="project" value="UniProtKB-UniRule"/>
</dbReference>
<evidence type="ECO:0000313" key="3">
    <source>
        <dbReference type="Proteomes" id="UP000280726"/>
    </source>
</evidence>
<comment type="similarity">
    <text evidence="1">Belongs to the anhydro-N-acetylmuramic acid kinase family.</text>
</comment>
<protein>
    <recommendedName>
        <fullName evidence="1">Anhydro-N-acetylmuramic acid kinase</fullName>
        <ecNumber evidence="1">2.7.1.170</ecNumber>
    </recommendedName>
    <alternativeName>
        <fullName evidence="1">AnhMurNAc kinase</fullName>
    </alternativeName>
</protein>
<dbReference type="GO" id="GO:0006040">
    <property type="term" value="P:amino sugar metabolic process"/>
    <property type="evidence" value="ECO:0007669"/>
    <property type="project" value="InterPro"/>
</dbReference>
<feature type="binding site" evidence="1">
    <location>
        <begin position="9"/>
        <end position="16"/>
    </location>
    <ligand>
        <name>ATP</name>
        <dbReference type="ChEBI" id="CHEBI:30616"/>
    </ligand>
</feature>
<evidence type="ECO:0000256" key="1">
    <source>
        <dbReference type="HAMAP-Rule" id="MF_01270"/>
    </source>
</evidence>
<evidence type="ECO:0000313" key="2">
    <source>
        <dbReference type="EMBL" id="RPF27731.1"/>
    </source>
</evidence>
<proteinExistence type="inferred from homology"/>
<gene>
    <name evidence="1" type="primary">anmK</name>
    <name evidence="2" type="ORF">EDD32_2225</name>
</gene>
<dbReference type="GO" id="GO:0097175">
    <property type="term" value="P:1,6-anhydro-N-acetyl-beta-muramic acid catabolic process"/>
    <property type="evidence" value="ECO:0007669"/>
    <property type="project" value="UniProtKB-UniRule"/>
</dbReference>
<dbReference type="GO" id="GO:0009254">
    <property type="term" value="P:peptidoglycan turnover"/>
    <property type="evidence" value="ECO:0007669"/>
    <property type="project" value="UniProtKB-UniRule"/>
</dbReference>
<keyword evidence="1 2" id="KW-0418">Kinase</keyword>
<dbReference type="NCBIfam" id="NF007146">
    <property type="entry name" value="PRK09585.2-6"/>
    <property type="match status" value="1"/>
</dbReference>
<dbReference type="GO" id="GO:0005524">
    <property type="term" value="F:ATP binding"/>
    <property type="evidence" value="ECO:0007669"/>
    <property type="project" value="UniProtKB-UniRule"/>
</dbReference>
<accession>A0A3N5A7R0</accession>
<dbReference type="AlphaFoldDB" id="A0A3N5A7R0"/>
<keyword evidence="1" id="KW-0547">Nucleotide-binding</keyword>
<dbReference type="PANTHER" id="PTHR30605:SF0">
    <property type="entry name" value="ANHYDRO-N-ACETYLMURAMIC ACID KINASE"/>
    <property type="match status" value="1"/>
</dbReference>
<dbReference type="InterPro" id="IPR005338">
    <property type="entry name" value="Anhydro_N_Ac-Mur_kinase"/>
</dbReference>
<keyword evidence="1" id="KW-0067">ATP-binding</keyword>
<dbReference type="EC" id="2.7.1.170" evidence="1"/>
<comment type="caution">
    <text evidence="2">The sequence shown here is derived from an EMBL/GenBank/DDBJ whole genome shotgun (WGS) entry which is preliminary data.</text>
</comment>
<dbReference type="RefSeq" id="WP_123917479.1">
    <property type="nucleotide sequence ID" value="NZ_RKRA01000001.1"/>
</dbReference>
<keyword evidence="1" id="KW-0808">Transferase</keyword>
<comment type="pathway">
    <text evidence="1">Amino-sugar metabolism; 1,6-anhydro-N-acetylmuramate degradation.</text>
</comment>